<dbReference type="Proteomes" id="UP001055102">
    <property type="component" value="Unassembled WGS sequence"/>
</dbReference>
<feature type="transmembrane region" description="Helical" evidence="1">
    <location>
        <begin position="296"/>
        <end position="317"/>
    </location>
</feature>
<evidence type="ECO:0000256" key="1">
    <source>
        <dbReference type="SAM" id="Phobius"/>
    </source>
</evidence>
<sequence>MALVPTLPAIRPPPEPPLLFEAPLSYDDRFASVLRVQKPRLDRQRRRSLTVVLPVLCLLVVLGSVSAWATSDRRNGFADFFREVGSFDWLPLLAGLAVVVVMCVGAWLLHPVLIRQQLRAALGPRGADGPVTVRYRLDEEGITWDGADLKSFTPWSFLSGLDEDRERIFVLTNVPDNPFVLRKAALGAEVLEAIRLRVTEAAGRPDAAGGEAVPQAAPDAVRLSYTLSEKERAALILYTMNTRSMRLSRLRSALFWIAGLSLLYPLLLAVLWAMDPYRVPFEAALPLYLEMIRADAWQPAIGATALVGLMLAINPLLRRFAARDPARQATAAARPGDYHVAFDADGLASSHGRAQARFHWEAFRGRARAGDLILLKLPWGSVVPVPARAFASGDLPRFEALLARHLPLRSRR</sequence>
<evidence type="ECO:0000313" key="2">
    <source>
        <dbReference type="EMBL" id="GJE05563.1"/>
    </source>
</evidence>
<reference evidence="2" key="1">
    <citation type="journal article" date="2021" name="Front. Microbiol.">
        <title>Comprehensive Comparative Genomics and Phenotyping of Methylobacterium Species.</title>
        <authorList>
            <person name="Alessa O."/>
            <person name="Ogura Y."/>
            <person name="Fujitani Y."/>
            <person name="Takami H."/>
            <person name="Hayashi T."/>
            <person name="Sahin N."/>
            <person name="Tani A."/>
        </authorList>
    </citation>
    <scope>NUCLEOTIDE SEQUENCE</scope>
    <source>
        <strain evidence="2">LMG 23639</strain>
    </source>
</reference>
<dbReference type="EMBL" id="BPQR01000013">
    <property type="protein sequence ID" value="GJE05563.1"/>
    <property type="molecule type" value="Genomic_DNA"/>
</dbReference>
<reference evidence="2" key="2">
    <citation type="submission" date="2021-08" db="EMBL/GenBank/DDBJ databases">
        <authorList>
            <person name="Tani A."/>
            <person name="Ola A."/>
            <person name="Ogura Y."/>
            <person name="Katsura K."/>
            <person name="Hayashi T."/>
        </authorList>
    </citation>
    <scope>NUCLEOTIDE SEQUENCE</scope>
    <source>
        <strain evidence="2">LMG 23639</strain>
    </source>
</reference>
<keyword evidence="3" id="KW-1185">Reference proteome</keyword>
<keyword evidence="1" id="KW-0472">Membrane</keyword>
<gene>
    <name evidence="2" type="ORF">AOPFMNJM_0866</name>
</gene>
<protein>
    <recommendedName>
        <fullName evidence="4">YcxB-like protein domain-containing protein</fullName>
    </recommendedName>
</protein>
<organism evidence="2 3">
    <name type="scientific">Methylobacterium jeotgali</name>
    <dbReference type="NCBI Taxonomy" id="381630"/>
    <lineage>
        <taxon>Bacteria</taxon>
        <taxon>Pseudomonadati</taxon>
        <taxon>Pseudomonadota</taxon>
        <taxon>Alphaproteobacteria</taxon>
        <taxon>Hyphomicrobiales</taxon>
        <taxon>Methylobacteriaceae</taxon>
        <taxon>Methylobacterium</taxon>
    </lineage>
</organism>
<evidence type="ECO:0000313" key="3">
    <source>
        <dbReference type="Proteomes" id="UP001055102"/>
    </source>
</evidence>
<accession>A0ABQ4SSY0</accession>
<feature type="transmembrane region" description="Helical" evidence="1">
    <location>
        <begin position="89"/>
        <end position="109"/>
    </location>
</feature>
<proteinExistence type="predicted"/>
<name>A0ABQ4SSY0_9HYPH</name>
<feature type="transmembrane region" description="Helical" evidence="1">
    <location>
        <begin position="48"/>
        <end position="69"/>
    </location>
</feature>
<comment type="caution">
    <text evidence="2">The sequence shown here is derived from an EMBL/GenBank/DDBJ whole genome shotgun (WGS) entry which is preliminary data.</text>
</comment>
<keyword evidence="1" id="KW-1133">Transmembrane helix</keyword>
<keyword evidence="1" id="KW-0812">Transmembrane</keyword>
<dbReference type="RefSeq" id="WP_238274250.1">
    <property type="nucleotide sequence ID" value="NZ_BPQR01000013.1"/>
</dbReference>
<evidence type="ECO:0008006" key="4">
    <source>
        <dbReference type="Google" id="ProtNLM"/>
    </source>
</evidence>
<feature type="transmembrane region" description="Helical" evidence="1">
    <location>
        <begin position="253"/>
        <end position="274"/>
    </location>
</feature>